<sequence length="332" mass="36713">MTDIDSNYQGIVAILPVDVVGAISVYIEGYVNDVPYLGETNEYDLTMGQVQNYMSAHFLNDRDGIKTTNINCSMTITTNSSVMLSFKAPATTTTNSPKTCGVSCNKDYVTFMPIPSQPIMCNSALKTPDQRMITNDFTTRLHVSPPNVSFNCNQVPKMTVYNDINNAQGTEQIVADSGLTAIWLMNNKAAAFSTFSGQMATNRFGSIIDTDGITAHGHFMHYVPSTQEWVTGKTQFFTLANNCILEFYADLQGSDANVIKIDSHPLSSLKFDKKPLSFFGNKYFHFQLNVKGYGLHSIENKGKYVAYVICKSVNGPNNAAGYLTSFNQWKNN</sequence>
<protein>
    <submittedName>
        <fullName evidence="2">Peptidase A1 domain-containing protein</fullName>
    </submittedName>
</protein>
<reference evidence="2" key="1">
    <citation type="submission" date="2016-11" db="UniProtKB">
        <authorList>
            <consortium name="WormBaseParasite"/>
        </authorList>
    </citation>
    <scope>IDENTIFICATION</scope>
    <source>
        <strain evidence="2">KR3021</strain>
    </source>
</reference>
<evidence type="ECO:0000313" key="2">
    <source>
        <dbReference type="WBParaSite" id="RSKR_0000394400.1"/>
    </source>
</evidence>
<dbReference type="WBParaSite" id="RSKR_0000394400.1">
    <property type="protein sequence ID" value="RSKR_0000394400.1"/>
    <property type="gene ID" value="RSKR_0000394400"/>
</dbReference>
<organism evidence="1 2">
    <name type="scientific">Rhabditophanes sp. KR3021</name>
    <dbReference type="NCBI Taxonomy" id="114890"/>
    <lineage>
        <taxon>Eukaryota</taxon>
        <taxon>Metazoa</taxon>
        <taxon>Ecdysozoa</taxon>
        <taxon>Nematoda</taxon>
        <taxon>Chromadorea</taxon>
        <taxon>Rhabditida</taxon>
        <taxon>Tylenchina</taxon>
        <taxon>Panagrolaimomorpha</taxon>
        <taxon>Strongyloidoidea</taxon>
        <taxon>Alloionematidae</taxon>
        <taxon>Rhabditophanes</taxon>
    </lineage>
</organism>
<evidence type="ECO:0000313" key="1">
    <source>
        <dbReference type="Proteomes" id="UP000095286"/>
    </source>
</evidence>
<name>A0AC35TU04_9BILA</name>
<accession>A0AC35TU04</accession>
<dbReference type="Proteomes" id="UP000095286">
    <property type="component" value="Unplaced"/>
</dbReference>
<proteinExistence type="predicted"/>